<dbReference type="Proteomes" id="UP000798662">
    <property type="component" value="Chromosome 1"/>
</dbReference>
<protein>
    <submittedName>
        <fullName evidence="1">Uncharacterized protein</fullName>
    </submittedName>
</protein>
<sequence>MTSAAPTDVMQLAGEVAALLGPNVTAVRLLNANATALAAEVAALRANVTTLSGAVEALQHEAGRSILGTDAYNSTAFIVALFVAAYQFIPDPTGDQDANDVSELEVYTQWRWAALTLLGYGGLMAAVVVQQLLADWGGLDLIWLLALMLAPWAPVADKVFRTLKASRRVMAMMRSRGCRNRLTAIMREYLAVGILELRPTAVFRWSMTGLLVVPGWVVPDGVENKELVLERIRLQAKWGSFMTVDDHSTFGERVKAHIVDAINRAKRLNVWDPLLRILSRRSNVMRRKGWAARWNRCRRFLCSSDSASDEETEMLSPFVYPPSGGTGGAGRADAEEQMDEMTVLGRQPMQLKPSEETVLLDAMDGVLPGGTLSKKRVKELKDRAVCDRCVMASRAAVELFVESSTCGHDGVNVAEWFQDEFTIALYGSWLITVREAATVDCKATPVRGELPNAAILALPFDSTEAVLTIFFIVARSLLGESRDLEPWRTYITDRYHKAAWWDSYWGALRDRLSQTFAASTAPVWTDARAVARSMRLAVRDTAAAQVRELLGLLLDAAPEGQSDGDLGACSHYGRRGLPAAAVGFWAAVGVVLLFCVFGVRSAVRPPAAPLTGGTRRGPVGVVSALPAARGRRGRERREW</sequence>
<comment type="caution">
    <text evidence="1">The sequence shown here is derived from an EMBL/GenBank/DDBJ whole genome shotgun (WGS) entry which is preliminary data.</text>
</comment>
<accession>A0ACC3BQL7</accession>
<organism evidence="1 2">
    <name type="scientific">Pyropia yezoensis</name>
    <name type="common">Susabi-nori</name>
    <name type="synonym">Porphyra yezoensis</name>
    <dbReference type="NCBI Taxonomy" id="2788"/>
    <lineage>
        <taxon>Eukaryota</taxon>
        <taxon>Rhodophyta</taxon>
        <taxon>Bangiophyceae</taxon>
        <taxon>Bangiales</taxon>
        <taxon>Bangiaceae</taxon>
        <taxon>Pyropia</taxon>
    </lineage>
</organism>
<keyword evidence="2" id="KW-1185">Reference proteome</keyword>
<evidence type="ECO:0000313" key="1">
    <source>
        <dbReference type="EMBL" id="KAK1859671.1"/>
    </source>
</evidence>
<gene>
    <name evidence="1" type="ORF">I4F81_002265</name>
</gene>
<reference evidence="1" key="1">
    <citation type="submission" date="2019-11" db="EMBL/GenBank/DDBJ databases">
        <title>Nori genome reveals adaptations in red seaweeds to the harsh intertidal environment.</title>
        <authorList>
            <person name="Wang D."/>
            <person name="Mao Y."/>
        </authorList>
    </citation>
    <scope>NUCLEOTIDE SEQUENCE</scope>
    <source>
        <tissue evidence="1">Gametophyte</tissue>
    </source>
</reference>
<proteinExistence type="predicted"/>
<dbReference type="EMBL" id="CM020618">
    <property type="protein sequence ID" value="KAK1859671.1"/>
    <property type="molecule type" value="Genomic_DNA"/>
</dbReference>
<name>A0ACC3BQL7_PYRYE</name>
<evidence type="ECO:0000313" key="2">
    <source>
        <dbReference type="Proteomes" id="UP000798662"/>
    </source>
</evidence>